<feature type="domain" description="Nuclease associated modular" evidence="1">
    <location>
        <begin position="115"/>
        <end position="131"/>
    </location>
</feature>
<proteinExistence type="predicted"/>
<comment type="caution">
    <text evidence="2">The sequence shown here is derived from an EMBL/GenBank/DDBJ whole genome shotgun (WGS) entry which is preliminary data.</text>
</comment>
<dbReference type="Pfam" id="PF07460">
    <property type="entry name" value="NUMOD3"/>
    <property type="match status" value="1"/>
</dbReference>
<dbReference type="Gene3D" id="3.40.960.10">
    <property type="entry name" value="VSR Endonuclease"/>
    <property type="match status" value="1"/>
</dbReference>
<dbReference type="GO" id="GO:0003677">
    <property type="term" value="F:DNA binding"/>
    <property type="evidence" value="ECO:0007669"/>
    <property type="project" value="InterPro"/>
</dbReference>
<name>A0A0F8Y6Z0_9ZZZZ</name>
<feature type="non-terminal residue" evidence="2">
    <location>
        <position position="1"/>
    </location>
</feature>
<accession>A0A0F8Y6Z0</accession>
<evidence type="ECO:0000259" key="1">
    <source>
        <dbReference type="SMART" id="SM00496"/>
    </source>
</evidence>
<sequence>HKEEIRKKYICIELGCNKRIWYKNCRCRKHAEIHKIYPSRKGKNNSQFKDGRSLKKYYCKNCNKKIGWHCAVYGTRRCRSCAAKYRLKNSKNHPMFGSSRNDLHVKFKGKGNPWFGKTHTKETKKRFSEQRKGKLNGMFGRHHTEETKTKIRQRIVASLKMGKYSIKPNKPEKQLNKILQKALPKEYKYVGNFKFWIDCYNPDFININGQKKIIELYGDYWHNREDAQNRDVLRLKSYKKYGYKTLIVWERELKNLNKVKLRIKKFSQL</sequence>
<reference evidence="2" key="1">
    <citation type="journal article" date="2015" name="Nature">
        <title>Complex archaea that bridge the gap between prokaryotes and eukaryotes.</title>
        <authorList>
            <person name="Spang A."/>
            <person name="Saw J.H."/>
            <person name="Jorgensen S.L."/>
            <person name="Zaremba-Niedzwiedzka K."/>
            <person name="Martijn J."/>
            <person name="Lind A.E."/>
            <person name="van Eijk R."/>
            <person name="Schleper C."/>
            <person name="Guy L."/>
            <person name="Ettema T.J."/>
        </authorList>
    </citation>
    <scope>NUCLEOTIDE SEQUENCE</scope>
</reference>
<dbReference type="InterPro" id="IPR003611">
    <property type="entry name" value="NUMOD3"/>
</dbReference>
<protein>
    <recommendedName>
        <fullName evidence="1">Nuclease associated modular domain-containing protein</fullName>
    </recommendedName>
</protein>
<dbReference type="EMBL" id="LAZR01055115">
    <property type="protein sequence ID" value="KKK77103.1"/>
    <property type="molecule type" value="Genomic_DNA"/>
</dbReference>
<dbReference type="SMART" id="SM00496">
    <property type="entry name" value="IENR2"/>
    <property type="match status" value="2"/>
</dbReference>
<gene>
    <name evidence="2" type="ORF">LCGC14_2856960</name>
</gene>
<dbReference type="SUPFAM" id="SSF64496">
    <property type="entry name" value="DNA-binding domain of intron-encoded endonucleases"/>
    <property type="match status" value="2"/>
</dbReference>
<feature type="domain" description="Nuclease associated modular" evidence="1">
    <location>
        <begin position="139"/>
        <end position="155"/>
    </location>
</feature>
<dbReference type="SUPFAM" id="SSF52980">
    <property type="entry name" value="Restriction endonuclease-like"/>
    <property type="match status" value="1"/>
</dbReference>
<organism evidence="2">
    <name type="scientific">marine sediment metagenome</name>
    <dbReference type="NCBI Taxonomy" id="412755"/>
    <lineage>
        <taxon>unclassified sequences</taxon>
        <taxon>metagenomes</taxon>
        <taxon>ecological metagenomes</taxon>
    </lineage>
</organism>
<dbReference type="AlphaFoldDB" id="A0A0F8Y6Z0"/>
<evidence type="ECO:0000313" key="2">
    <source>
        <dbReference type="EMBL" id="KKK77103.1"/>
    </source>
</evidence>
<dbReference type="InterPro" id="IPR011335">
    <property type="entry name" value="Restrct_endonuc-II-like"/>
</dbReference>